<gene>
    <name evidence="8" type="ORF">ACFOWE_01935</name>
</gene>
<keyword evidence="9" id="KW-1185">Reference proteome</keyword>
<dbReference type="EC" id="2.7.13.3" evidence="2"/>
<sequence>GRCRAAVQPAFTAAGVELAAALAPDLPPLQGDAAQLERVLLNLLSNAVKFTPRGGTVTVSAGRDGGVRGDTVTLAVADTGVGIPEEEQGRLFTRFFRSSTASDNQVPGTGLGLAISKAIVDAHGGTIGVRSVPGRGTTVTVTLPLAAPAPQSAASVVPQVAGQPGAPEPPIPSTPSPTTRPTTARRTP</sequence>
<dbReference type="SUPFAM" id="SSF55874">
    <property type="entry name" value="ATPase domain of HSP90 chaperone/DNA topoisomerase II/histidine kinase"/>
    <property type="match status" value="1"/>
</dbReference>
<evidence type="ECO:0000256" key="5">
    <source>
        <dbReference type="ARBA" id="ARBA00023012"/>
    </source>
</evidence>
<organism evidence="8 9">
    <name type="scientific">Planomonospora corallina</name>
    <dbReference type="NCBI Taxonomy" id="1806052"/>
    <lineage>
        <taxon>Bacteria</taxon>
        <taxon>Bacillati</taxon>
        <taxon>Actinomycetota</taxon>
        <taxon>Actinomycetes</taxon>
        <taxon>Streptosporangiales</taxon>
        <taxon>Streptosporangiaceae</taxon>
        <taxon>Planomonospora</taxon>
    </lineage>
</organism>
<evidence type="ECO:0000313" key="8">
    <source>
        <dbReference type="EMBL" id="MFC4057036.1"/>
    </source>
</evidence>
<evidence type="ECO:0000256" key="1">
    <source>
        <dbReference type="ARBA" id="ARBA00000085"/>
    </source>
</evidence>
<name>A0ABV8HYN0_9ACTN</name>
<feature type="compositionally biased region" description="Low complexity" evidence="6">
    <location>
        <begin position="150"/>
        <end position="165"/>
    </location>
</feature>
<keyword evidence="4 8" id="KW-0418">Kinase</keyword>
<dbReference type="SMART" id="SM00387">
    <property type="entry name" value="HATPase_c"/>
    <property type="match status" value="1"/>
</dbReference>
<feature type="compositionally biased region" description="Pro residues" evidence="6">
    <location>
        <begin position="166"/>
        <end position="175"/>
    </location>
</feature>
<dbReference type="PRINTS" id="PR00344">
    <property type="entry name" value="BCTRLSENSOR"/>
</dbReference>
<keyword evidence="5" id="KW-0902">Two-component regulatory system</keyword>
<dbReference type="Gene3D" id="3.30.565.10">
    <property type="entry name" value="Histidine kinase-like ATPase, C-terminal domain"/>
    <property type="match status" value="1"/>
</dbReference>
<dbReference type="InterPro" id="IPR005467">
    <property type="entry name" value="His_kinase_dom"/>
</dbReference>
<dbReference type="GO" id="GO:0016301">
    <property type="term" value="F:kinase activity"/>
    <property type="evidence" value="ECO:0007669"/>
    <property type="project" value="UniProtKB-KW"/>
</dbReference>
<feature type="domain" description="Histidine kinase" evidence="7">
    <location>
        <begin position="1"/>
        <end position="147"/>
    </location>
</feature>
<dbReference type="InterPro" id="IPR003594">
    <property type="entry name" value="HATPase_dom"/>
</dbReference>
<dbReference type="InterPro" id="IPR004358">
    <property type="entry name" value="Sig_transdc_His_kin-like_C"/>
</dbReference>
<dbReference type="EMBL" id="JBHSBM010000006">
    <property type="protein sequence ID" value="MFC4057036.1"/>
    <property type="molecule type" value="Genomic_DNA"/>
</dbReference>
<evidence type="ECO:0000313" key="9">
    <source>
        <dbReference type="Proteomes" id="UP001595850"/>
    </source>
</evidence>
<dbReference type="PANTHER" id="PTHR43047:SF72">
    <property type="entry name" value="OSMOSENSING HISTIDINE PROTEIN KINASE SLN1"/>
    <property type="match status" value="1"/>
</dbReference>
<dbReference type="RefSeq" id="WP_377284995.1">
    <property type="nucleotide sequence ID" value="NZ_JBHSBM010000006.1"/>
</dbReference>
<dbReference type="Pfam" id="PF02518">
    <property type="entry name" value="HATPase_c"/>
    <property type="match status" value="1"/>
</dbReference>
<dbReference type="PROSITE" id="PS50109">
    <property type="entry name" value="HIS_KIN"/>
    <property type="match status" value="1"/>
</dbReference>
<feature type="compositionally biased region" description="Low complexity" evidence="6">
    <location>
        <begin position="176"/>
        <end position="188"/>
    </location>
</feature>
<comment type="caution">
    <text evidence="8">The sequence shown here is derived from an EMBL/GenBank/DDBJ whole genome shotgun (WGS) entry which is preliminary data.</text>
</comment>
<proteinExistence type="predicted"/>
<evidence type="ECO:0000256" key="2">
    <source>
        <dbReference type="ARBA" id="ARBA00012438"/>
    </source>
</evidence>
<dbReference type="InterPro" id="IPR036890">
    <property type="entry name" value="HATPase_C_sf"/>
</dbReference>
<dbReference type="CDD" id="cd00075">
    <property type="entry name" value="HATPase"/>
    <property type="match status" value="1"/>
</dbReference>
<accession>A0ABV8HYN0</accession>
<evidence type="ECO:0000256" key="4">
    <source>
        <dbReference type="ARBA" id="ARBA00022777"/>
    </source>
</evidence>
<dbReference type="PANTHER" id="PTHR43047">
    <property type="entry name" value="TWO-COMPONENT HISTIDINE PROTEIN KINASE"/>
    <property type="match status" value="1"/>
</dbReference>
<comment type="catalytic activity">
    <reaction evidence="1">
        <text>ATP + protein L-histidine = ADP + protein N-phospho-L-histidine.</text>
        <dbReference type="EC" id="2.7.13.3"/>
    </reaction>
</comment>
<evidence type="ECO:0000256" key="6">
    <source>
        <dbReference type="SAM" id="MobiDB-lite"/>
    </source>
</evidence>
<feature type="region of interest" description="Disordered" evidence="6">
    <location>
        <begin position="150"/>
        <end position="188"/>
    </location>
</feature>
<reference evidence="9" key="1">
    <citation type="journal article" date="2019" name="Int. J. Syst. Evol. Microbiol.">
        <title>The Global Catalogue of Microorganisms (GCM) 10K type strain sequencing project: providing services to taxonomists for standard genome sequencing and annotation.</title>
        <authorList>
            <consortium name="The Broad Institute Genomics Platform"/>
            <consortium name="The Broad Institute Genome Sequencing Center for Infectious Disease"/>
            <person name="Wu L."/>
            <person name="Ma J."/>
        </authorList>
    </citation>
    <scope>NUCLEOTIDE SEQUENCE [LARGE SCALE GENOMIC DNA]</scope>
    <source>
        <strain evidence="9">TBRC 4489</strain>
    </source>
</reference>
<evidence type="ECO:0000259" key="7">
    <source>
        <dbReference type="PROSITE" id="PS50109"/>
    </source>
</evidence>
<feature type="non-terminal residue" evidence="8">
    <location>
        <position position="1"/>
    </location>
</feature>
<protein>
    <recommendedName>
        <fullName evidence="2">histidine kinase</fullName>
        <ecNumber evidence="2">2.7.13.3</ecNumber>
    </recommendedName>
</protein>
<evidence type="ECO:0000256" key="3">
    <source>
        <dbReference type="ARBA" id="ARBA00022679"/>
    </source>
</evidence>
<keyword evidence="3" id="KW-0808">Transferase</keyword>
<dbReference type="Proteomes" id="UP001595850">
    <property type="component" value="Unassembled WGS sequence"/>
</dbReference>